<feature type="domain" description="Barwin" evidence="3">
    <location>
        <begin position="21"/>
        <end position="145"/>
    </location>
</feature>
<dbReference type="OrthoDB" id="999893at2759"/>
<evidence type="ECO:0000256" key="1">
    <source>
        <dbReference type="ARBA" id="ARBA00023157"/>
    </source>
</evidence>
<dbReference type="PROSITE" id="PS00771">
    <property type="entry name" value="BARWIN_1"/>
    <property type="match status" value="1"/>
</dbReference>
<keyword evidence="5" id="KW-1185">Reference proteome</keyword>
<dbReference type="Proteomes" id="UP000187203">
    <property type="component" value="Unassembled WGS sequence"/>
</dbReference>
<dbReference type="InterPro" id="IPR001153">
    <property type="entry name" value="Barwin_dom"/>
</dbReference>
<dbReference type="PROSITE" id="PS51174">
    <property type="entry name" value="BARWIN_3"/>
    <property type="match status" value="2"/>
</dbReference>
<feature type="chain" id="PRO_5012774356" evidence="2">
    <location>
        <begin position="21"/>
        <end position="291"/>
    </location>
</feature>
<sequence>MKRLSLSIVFLATLVASAAAQSGSGVYAYYRDYNLINNDYNFEALGVSCAKALANTTVEWRKKYGWTAYCTPHADLGEDMCGKCISVTNTANGANEIVRVFDYDSCGVVQLDLDLHTSFAKLDDGNGIEVGHLVVDYEFVESCGDEPEPIGPGETNVNATFTYFDVEKHNWSLIDAGVECANYLPDVSYEWLKKYGWTGYCGNIEQMPDACGKCLKVTNTETETQDEIIVRIVDACGGDFHALNMDYDYAFEKIDTNKNGIQKGHLVVDYNFVECGDALEKKNVHLLLPSK</sequence>
<keyword evidence="2" id="KW-0732">Signal</keyword>
<dbReference type="EMBL" id="AWUE01015664">
    <property type="protein sequence ID" value="OMO96308.1"/>
    <property type="molecule type" value="Genomic_DNA"/>
</dbReference>
<dbReference type="SUPFAM" id="SSF50685">
    <property type="entry name" value="Barwin-like endoglucanases"/>
    <property type="match status" value="2"/>
</dbReference>
<gene>
    <name evidence="4" type="ORF">COLO4_15363</name>
</gene>
<dbReference type="PANTHER" id="PTHR46351">
    <property type="entry name" value="WOUND-INDUCED PROTEIN WIN2"/>
    <property type="match status" value="1"/>
</dbReference>
<evidence type="ECO:0000313" key="5">
    <source>
        <dbReference type="Proteomes" id="UP000187203"/>
    </source>
</evidence>
<dbReference type="PANTHER" id="PTHR46351:SF7">
    <property type="entry name" value="HEVEIN-LIKE PREPROPROTEIN"/>
    <property type="match status" value="1"/>
</dbReference>
<evidence type="ECO:0000259" key="3">
    <source>
        <dbReference type="PROSITE" id="PS51174"/>
    </source>
</evidence>
<dbReference type="AlphaFoldDB" id="A0A1R3JN57"/>
<organism evidence="4 5">
    <name type="scientific">Corchorus olitorius</name>
    <dbReference type="NCBI Taxonomy" id="93759"/>
    <lineage>
        <taxon>Eukaryota</taxon>
        <taxon>Viridiplantae</taxon>
        <taxon>Streptophyta</taxon>
        <taxon>Embryophyta</taxon>
        <taxon>Tracheophyta</taxon>
        <taxon>Spermatophyta</taxon>
        <taxon>Magnoliopsida</taxon>
        <taxon>eudicotyledons</taxon>
        <taxon>Gunneridae</taxon>
        <taxon>Pentapetalae</taxon>
        <taxon>rosids</taxon>
        <taxon>malvids</taxon>
        <taxon>Malvales</taxon>
        <taxon>Malvaceae</taxon>
        <taxon>Grewioideae</taxon>
        <taxon>Apeibeae</taxon>
        <taxon>Corchorus</taxon>
    </lineage>
</organism>
<keyword evidence="1" id="KW-1015">Disulfide bond</keyword>
<dbReference type="GO" id="GO:0004540">
    <property type="term" value="F:RNA nuclease activity"/>
    <property type="evidence" value="ECO:0007669"/>
    <property type="project" value="InterPro"/>
</dbReference>
<reference evidence="5" key="1">
    <citation type="submission" date="2013-09" db="EMBL/GenBank/DDBJ databases">
        <title>Corchorus olitorius genome sequencing.</title>
        <authorList>
            <person name="Alam M."/>
            <person name="Haque M.S."/>
            <person name="Islam M.S."/>
            <person name="Emdad E.M."/>
            <person name="Islam M.M."/>
            <person name="Ahmed B."/>
            <person name="Halim A."/>
            <person name="Hossen Q.M.M."/>
            <person name="Hossain M.Z."/>
            <person name="Ahmed R."/>
            <person name="Khan M.M."/>
            <person name="Islam R."/>
            <person name="Rashid M.M."/>
            <person name="Khan S.A."/>
            <person name="Rahman M.S."/>
            <person name="Alam M."/>
            <person name="Yahiya A.S."/>
            <person name="Khan M.S."/>
            <person name="Azam M.S."/>
            <person name="Haque T."/>
            <person name="Lashkar M.Z.H."/>
            <person name="Akhand A.I."/>
            <person name="Morshed G."/>
            <person name="Roy S."/>
            <person name="Uddin K.S."/>
            <person name="Rabeya T."/>
            <person name="Hossain A.S."/>
            <person name="Chowdhury A."/>
            <person name="Snigdha A.R."/>
            <person name="Mortoza M.S."/>
            <person name="Matin S.A."/>
            <person name="Hoque S.M.E."/>
            <person name="Islam M.K."/>
            <person name="Roy D.K."/>
            <person name="Haider R."/>
            <person name="Moosa M.M."/>
            <person name="Elias S.M."/>
            <person name="Hasan A.M."/>
            <person name="Jahan S."/>
            <person name="Shafiuddin M."/>
            <person name="Mahmood N."/>
            <person name="Shommy N.S."/>
        </authorList>
    </citation>
    <scope>NUCLEOTIDE SEQUENCE [LARGE SCALE GENOMIC DNA]</scope>
    <source>
        <strain evidence="5">cv. O-4</strain>
    </source>
</reference>
<feature type="signal peptide" evidence="2">
    <location>
        <begin position="1"/>
        <end position="20"/>
    </location>
</feature>
<comment type="caution">
    <text evidence="4">The sequence shown here is derived from an EMBL/GenBank/DDBJ whole genome shotgun (WGS) entry which is preliminary data.</text>
</comment>
<dbReference type="InterPro" id="IPR036908">
    <property type="entry name" value="RlpA-like_sf"/>
</dbReference>
<feature type="domain" description="Barwin" evidence="3">
    <location>
        <begin position="152"/>
        <end position="277"/>
    </location>
</feature>
<dbReference type="Gene3D" id="2.40.40.10">
    <property type="entry name" value="RlpA-like domain"/>
    <property type="match status" value="2"/>
</dbReference>
<evidence type="ECO:0000256" key="2">
    <source>
        <dbReference type="SAM" id="SignalP"/>
    </source>
</evidence>
<dbReference type="Pfam" id="PF00967">
    <property type="entry name" value="Barwin"/>
    <property type="match status" value="2"/>
</dbReference>
<name>A0A1R3JN57_9ROSI</name>
<dbReference type="InterPro" id="IPR044301">
    <property type="entry name" value="PR4"/>
</dbReference>
<dbReference type="PRINTS" id="PR00602">
    <property type="entry name" value="BARWIN"/>
</dbReference>
<accession>A0A1R3JN57</accession>
<dbReference type="STRING" id="93759.A0A1R3JN57"/>
<protein>
    <submittedName>
        <fullName evidence="4">Barwin</fullName>
    </submittedName>
</protein>
<dbReference type="GO" id="GO:0042742">
    <property type="term" value="P:defense response to bacterium"/>
    <property type="evidence" value="ECO:0007669"/>
    <property type="project" value="InterPro"/>
</dbReference>
<evidence type="ECO:0000313" key="4">
    <source>
        <dbReference type="EMBL" id="OMO96308.1"/>
    </source>
</evidence>
<dbReference type="GO" id="GO:0050832">
    <property type="term" value="P:defense response to fungus"/>
    <property type="evidence" value="ECO:0007669"/>
    <property type="project" value="InterPro"/>
</dbReference>
<proteinExistence type="predicted"/>
<dbReference type="InterPro" id="IPR018226">
    <property type="entry name" value="Barwin_CS"/>
</dbReference>